<dbReference type="eggNOG" id="COG1752">
    <property type="taxonomic scope" value="Bacteria"/>
</dbReference>
<dbReference type="Pfam" id="PF01734">
    <property type="entry name" value="Patatin"/>
    <property type="match status" value="1"/>
</dbReference>
<dbReference type="GO" id="GO:0016787">
    <property type="term" value="F:hydrolase activity"/>
    <property type="evidence" value="ECO:0007669"/>
    <property type="project" value="UniProtKB-UniRule"/>
</dbReference>
<dbReference type="AlphaFoldDB" id="A0YBW3"/>
<proteinExistence type="predicted"/>
<keyword evidence="1 4" id="KW-0378">Hydrolase</keyword>
<evidence type="ECO:0000256" key="4">
    <source>
        <dbReference type="PROSITE-ProRule" id="PRU01161"/>
    </source>
</evidence>
<accession>A0YBW3</accession>
<gene>
    <name evidence="6" type="ORF">GP2143_06315</name>
</gene>
<dbReference type="Gene3D" id="3.40.1090.10">
    <property type="entry name" value="Cytosolic phospholipase A2 catalytic domain"/>
    <property type="match status" value="1"/>
</dbReference>
<evidence type="ECO:0000313" key="6">
    <source>
        <dbReference type="EMBL" id="EAW32043.1"/>
    </source>
</evidence>
<dbReference type="InterPro" id="IPR002641">
    <property type="entry name" value="PNPLA_dom"/>
</dbReference>
<comment type="caution">
    <text evidence="4">Lacks conserved residue(s) required for the propagation of feature annotation.</text>
</comment>
<dbReference type="InterPro" id="IPR016035">
    <property type="entry name" value="Acyl_Trfase/lysoPLipase"/>
</dbReference>
<organism evidence="6 7">
    <name type="scientific">marine gamma proteobacterium HTCC2143</name>
    <dbReference type="NCBI Taxonomy" id="247633"/>
    <lineage>
        <taxon>Bacteria</taxon>
        <taxon>Pseudomonadati</taxon>
        <taxon>Pseudomonadota</taxon>
        <taxon>Gammaproteobacteria</taxon>
        <taxon>Cellvibrionales</taxon>
        <taxon>Spongiibacteraceae</taxon>
        <taxon>BD1-7 clade</taxon>
    </lineage>
</organism>
<keyword evidence="2 4" id="KW-0442">Lipid degradation</keyword>
<dbReference type="PANTHER" id="PTHR14226">
    <property type="entry name" value="NEUROPATHY TARGET ESTERASE/SWISS CHEESE D.MELANOGASTER"/>
    <property type="match status" value="1"/>
</dbReference>
<keyword evidence="3 4" id="KW-0443">Lipid metabolism</keyword>
<evidence type="ECO:0000313" key="7">
    <source>
        <dbReference type="Proteomes" id="UP000004931"/>
    </source>
</evidence>
<dbReference type="GO" id="GO:0016042">
    <property type="term" value="P:lipid catabolic process"/>
    <property type="evidence" value="ECO:0007669"/>
    <property type="project" value="UniProtKB-UniRule"/>
</dbReference>
<feature type="active site" description="Nucleophile" evidence="4">
    <location>
        <position position="37"/>
    </location>
</feature>
<feature type="active site" description="Proton acceptor" evidence="4">
    <location>
        <position position="199"/>
    </location>
</feature>
<dbReference type="PANTHER" id="PTHR14226:SF57">
    <property type="entry name" value="BLR7027 PROTEIN"/>
    <property type="match status" value="1"/>
</dbReference>
<dbReference type="OrthoDB" id="9798773at2"/>
<name>A0YBW3_9GAMM</name>
<comment type="caution">
    <text evidence="6">The sequence shown here is derived from an EMBL/GenBank/DDBJ whole genome shotgun (WGS) entry which is preliminary data.</text>
</comment>
<dbReference type="SUPFAM" id="SSF52151">
    <property type="entry name" value="FabD/lysophospholipase-like"/>
    <property type="match status" value="1"/>
</dbReference>
<reference evidence="6 7" key="1">
    <citation type="journal article" date="2010" name="J. Bacteriol.">
        <title>Genome sequence of the oligotrophic marine Gammaproteobacterium HTCC2143, isolated from the Oregon Coast.</title>
        <authorList>
            <person name="Oh H.M."/>
            <person name="Kang I."/>
            <person name="Ferriera S."/>
            <person name="Giovannoni S.J."/>
            <person name="Cho J.C."/>
        </authorList>
    </citation>
    <scope>NUCLEOTIDE SEQUENCE [LARGE SCALE GENOMIC DNA]</scope>
    <source>
        <strain evidence="6 7">HTCC2143</strain>
    </source>
</reference>
<keyword evidence="7" id="KW-1185">Reference proteome</keyword>
<dbReference type="PROSITE" id="PS51635">
    <property type="entry name" value="PNPLA"/>
    <property type="match status" value="1"/>
</dbReference>
<evidence type="ECO:0000256" key="3">
    <source>
        <dbReference type="ARBA" id="ARBA00023098"/>
    </source>
</evidence>
<dbReference type="EMBL" id="AAVT01000002">
    <property type="protein sequence ID" value="EAW32043.1"/>
    <property type="molecule type" value="Genomic_DNA"/>
</dbReference>
<dbReference type="InterPro" id="IPR050301">
    <property type="entry name" value="NTE"/>
</dbReference>
<evidence type="ECO:0000259" key="5">
    <source>
        <dbReference type="PROSITE" id="PS51635"/>
    </source>
</evidence>
<evidence type="ECO:0000256" key="2">
    <source>
        <dbReference type="ARBA" id="ARBA00022963"/>
    </source>
</evidence>
<feature type="short sequence motif" description="GXSXG" evidence="4">
    <location>
        <begin position="35"/>
        <end position="39"/>
    </location>
</feature>
<protein>
    <recommendedName>
        <fullName evidence="5">PNPLA domain-containing protein</fullName>
    </recommendedName>
</protein>
<dbReference type="STRING" id="247633.GP2143_06315"/>
<feature type="domain" description="PNPLA" evidence="5">
    <location>
        <begin position="1"/>
        <end position="212"/>
    </location>
</feature>
<feature type="short sequence motif" description="DGA/G" evidence="4">
    <location>
        <begin position="199"/>
        <end position="201"/>
    </location>
</feature>
<evidence type="ECO:0000256" key="1">
    <source>
        <dbReference type="ARBA" id="ARBA00022801"/>
    </source>
</evidence>
<dbReference type="Proteomes" id="UP000004931">
    <property type="component" value="Unassembled WGS sequence"/>
</dbReference>
<sequence>MPGGGARAAYQVGVLKALAEITDEALETPFPILCGTSAGALNAVAIASREDNFQDSCRWLEQLWLNLEIHDVYRSDWRGILRNVWRLGLSLFNSGIAVGRPVALLDNIPLKQFLREKIDFSGIGRNVQNGKLSAVCVTAMNYSERVSVSFFQGGPDKADWQRWRRHGVPTPLQLRHLLASTAIPTVFPPQRIGRNYYGDGALRQLTPISPALHLGADKVLIISPSGHKQNYQKPHARAHSPAFGQVIGHLLNSAFVDSLETDIELLEQMNQLLRLTDKEIVNQDGRRLKPIAIQVISPSEDIDLIADDYVSDLPKSIRTFLKTSGGSASAGEINIASYLLFTPRFCKRLIDLGYKDGLAQRDDIEAFLKQPPESG</sequence>